<evidence type="ECO:0000313" key="2">
    <source>
        <dbReference type="EMBL" id="BCJ30700.1"/>
    </source>
</evidence>
<feature type="transmembrane region" description="Helical" evidence="1">
    <location>
        <begin position="107"/>
        <end position="127"/>
    </location>
</feature>
<feature type="transmembrane region" description="Helical" evidence="1">
    <location>
        <begin position="20"/>
        <end position="41"/>
    </location>
</feature>
<evidence type="ECO:0000256" key="1">
    <source>
        <dbReference type="SAM" id="Phobius"/>
    </source>
</evidence>
<sequence>MDTQQALTERRTATAGLRAARTLVGAYLAVSALAVAALVALHDHPSLVNSASWVRASIVLVTAVLMFLFARGAVRGSRRAWLRLRIASAVMLVAIAVIVSLPGFLPAWLRIEQGLCGLLLLAVVVLVNRRAVRTGFAAS</sequence>
<feature type="transmembrane region" description="Helical" evidence="1">
    <location>
        <begin position="82"/>
        <end position="101"/>
    </location>
</feature>
<reference evidence="2" key="1">
    <citation type="submission" date="2020-08" db="EMBL/GenBank/DDBJ databases">
        <title>Whole genome shotgun sequence of Actinocatenispora sera NBRC 101916.</title>
        <authorList>
            <person name="Komaki H."/>
            <person name="Tamura T."/>
        </authorList>
    </citation>
    <scope>NUCLEOTIDE SEQUENCE</scope>
    <source>
        <strain evidence="2">NBRC 101916</strain>
    </source>
</reference>
<accession>A0A810L560</accession>
<dbReference type="RefSeq" id="WP_030447453.1">
    <property type="nucleotide sequence ID" value="NZ_AP023354.1"/>
</dbReference>
<dbReference type="EMBL" id="AP023354">
    <property type="protein sequence ID" value="BCJ30700.1"/>
    <property type="molecule type" value="Genomic_DNA"/>
</dbReference>
<dbReference type="Proteomes" id="UP000680750">
    <property type="component" value="Chromosome"/>
</dbReference>
<keyword evidence="3" id="KW-1185">Reference proteome</keyword>
<protein>
    <submittedName>
        <fullName evidence="2">Uncharacterized protein</fullName>
    </submittedName>
</protein>
<keyword evidence="1" id="KW-0812">Transmembrane</keyword>
<proteinExistence type="predicted"/>
<dbReference type="KEGG" id="aser:Asera_48080"/>
<organism evidence="2 3">
    <name type="scientific">Actinocatenispora sera</name>
    <dbReference type="NCBI Taxonomy" id="390989"/>
    <lineage>
        <taxon>Bacteria</taxon>
        <taxon>Bacillati</taxon>
        <taxon>Actinomycetota</taxon>
        <taxon>Actinomycetes</taxon>
        <taxon>Micromonosporales</taxon>
        <taxon>Micromonosporaceae</taxon>
        <taxon>Actinocatenispora</taxon>
    </lineage>
</organism>
<dbReference type="OrthoDB" id="4230291at2"/>
<name>A0A810L560_9ACTN</name>
<feature type="transmembrane region" description="Helical" evidence="1">
    <location>
        <begin position="53"/>
        <end position="70"/>
    </location>
</feature>
<evidence type="ECO:0000313" key="3">
    <source>
        <dbReference type="Proteomes" id="UP000680750"/>
    </source>
</evidence>
<keyword evidence="1" id="KW-0472">Membrane</keyword>
<keyword evidence="1" id="KW-1133">Transmembrane helix</keyword>
<dbReference type="AlphaFoldDB" id="A0A810L560"/>
<gene>
    <name evidence="2" type="ORF">Asera_48080</name>
</gene>